<dbReference type="Gene3D" id="3.20.20.80">
    <property type="entry name" value="Glycosidases"/>
    <property type="match status" value="1"/>
</dbReference>
<proteinExistence type="predicted"/>
<name>A0ABZ1Z4S0_9NOCA</name>
<organism evidence="1 2">
    <name type="scientific">Nocardia vinacea</name>
    <dbReference type="NCBI Taxonomy" id="96468"/>
    <lineage>
        <taxon>Bacteria</taxon>
        <taxon>Bacillati</taxon>
        <taxon>Actinomycetota</taxon>
        <taxon>Actinomycetes</taxon>
        <taxon>Mycobacteriales</taxon>
        <taxon>Nocardiaceae</taxon>
        <taxon>Nocardia</taxon>
    </lineage>
</organism>
<protein>
    <recommendedName>
        <fullName evidence="3">Beta-N-acetylhexosaminidase</fullName>
    </recommendedName>
</protein>
<dbReference type="InterPro" id="IPR017853">
    <property type="entry name" value="GH"/>
</dbReference>
<dbReference type="InterPro" id="IPR052764">
    <property type="entry name" value="GH20_Enzymes"/>
</dbReference>
<dbReference type="Proteomes" id="UP001432062">
    <property type="component" value="Chromosome"/>
</dbReference>
<dbReference type="PANTHER" id="PTHR43678">
    <property type="entry name" value="PUTATIVE (AFU_ORTHOLOGUE AFUA_2G00640)-RELATED"/>
    <property type="match status" value="1"/>
</dbReference>
<evidence type="ECO:0000313" key="2">
    <source>
        <dbReference type="Proteomes" id="UP001432062"/>
    </source>
</evidence>
<reference evidence="1" key="1">
    <citation type="submission" date="2022-10" db="EMBL/GenBank/DDBJ databases">
        <title>The complete genomes of actinobacterial strains from the NBC collection.</title>
        <authorList>
            <person name="Joergensen T.S."/>
            <person name="Alvarez Arevalo M."/>
            <person name="Sterndorff E.B."/>
            <person name="Faurdal D."/>
            <person name="Vuksanovic O."/>
            <person name="Mourched A.-S."/>
            <person name="Charusanti P."/>
            <person name="Shaw S."/>
            <person name="Blin K."/>
            <person name="Weber T."/>
        </authorList>
    </citation>
    <scope>NUCLEOTIDE SEQUENCE</scope>
    <source>
        <strain evidence="1">NBC_01482</strain>
    </source>
</reference>
<evidence type="ECO:0008006" key="3">
    <source>
        <dbReference type="Google" id="ProtNLM"/>
    </source>
</evidence>
<dbReference type="SUPFAM" id="SSF51445">
    <property type="entry name" value="(Trans)glycosidases"/>
    <property type="match status" value="1"/>
</dbReference>
<keyword evidence="2" id="KW-1185">Reference proteome</keyword>
<accession>A0ABZ1Z4S0</accession>
<dbReference type="RefSeq" id="WP_329413499.1">
    <property type="nucleotide sequence ID" value="NZ_CP109441.1"/>
</dbReference>
<evidence type="ECO:0000313" key="1">
    <source>
        <dbReference type="EMBL" id="WUV49055.1"/>
    </source>
</evidence>
<dbReference type="EMBL" id="CP109441">
    <property type="protein sequence ID" value="WUV49055.1"/>
    <property type="molecule type" value="Genomic_DNA"/>
</dbReference>
<gene>
    <name evidence="1" type="ORF">OG563_13165</name>
</gene>
<dbReference type="PANTHER" id="PTHR43678:SF1">
    <property type="entry name" value="BETA-N-ACETYLHEXOSAMINIDASE"/>
    <property type="match status" value="1"/>
</dbReference>
<sequence length="239" mass="25959">MACTPSLEEFLPQFPGGYWHLGADEFLLQGTRIVSMDEYPQLGEYARATYGPQAQPVDAYFGLINWGAEIVRAHGKRPRIWNDGLHTGEGTVTPDRDIVIDFWSRAGIPQLPLPFFGIARTAPDLIAAGHQVKNAAFTPTYYVIGGPAAIGNIPAPLAYDLWDPTLFVDGIRLTPEQNASSLGSGLYVWCDDPTAQSPARIATSITMPLRVMAQKTWGPAKPATYLEFAALSDAVAEPV</sequence>